<dbReference type="Pfam" id="PF04909">
    <property type="entry name" value="Amidohydro_2"/>
    <property type="match status" value="1"/>
</dbReference>
<accession>A0A1I1FW53</accession>
<dbReference type="GO" id="GO:0016831">
    <property type="term" value="F:carboxy-lyase activity"/>
    <property type="evidence" value="ECO:0007669"/>
    <property type="project" value="InterPro"/>
</dbReference>
<dbReference type="SUPFAM" id="SSF51556">
    <property type="entry name" value="Metallo-dependent hydrolases"/>
    <property type="match status" value="1"/>
</dbReference>
<evidence type="ECO:0000256" key="1">
    <source>
        <dbReference type="ARBA" id="ARBA00023239"/>
    </source>
</evidence>
<dbReference type="PANTHER" id="PTHR21240">
    <property type="entry name" value="2-AMINO-3-CARBOXYLMUCONATE-6-SEMIALDEHYDE DECARBOXYLASE"/>
    <property type="match status" value="1"/>
</dbReference>
<name>A0A1I1FW53_RUMAL</name>
<dbReference type="GO" id="GO:0019748">
    <property type="term" value="P:secondary metabolic process"/>
    <property type="evidence" value="ECO:0007669"/>
    <property type="project" value="TreeGrafter"/>
</dbReference>
<dbReference type="CDD" id="cd01292">
    <property type="entry name" value="metallo-dependent_hydrolases"/>
    <property type="match status" value="1"/>
</dbReference>
<dbReference type="InterPro" id="IPR032465">
    <property type="entry name" value="ACMSD"/>
</dbReference>
<dbReference type="EMBL" id="FOKQ01000006">
    <property type="protein sequence ID" value="SFC03564.1"/>
    <property type="molecule type" value="Genomic_DNA"/>
</dbReference>
<dbReference type="InterPro" id="IPR006680">
    <property type="entry name" value="Amidohydro-rel"/>
</dbReference>
<dbReference type="GO" id="GO:0005737">
    <property type="term" value="C:cytoplasm"/>
    <property type="evidence" value="ECO:0007669"/>
    <property type="project" value="TreeGrafter"/>
</dbReference>
<dbReference type="PANTHER" id="PTHR21240:SF28">
    <property type="entry name" value="ISO-OROTATE DECARBOXYLASE (EUROFUNG)"/>
    <property type="match status" value="1"/>
</dbReference>
<dbReference type="eggNOG" id="COG2159">
    <property type="taxonomic scope" value="Bacteria"/>
</dbReference>
<evidence type="ECO:0000313" key="3">
    <source>
        <dbReference type="EMBL" id="SFC03564.1"/>
    </source>
</evidence>
<organism evidence="3 4">
    <name type="scientific">Ruminococcus albus</name>
    <dbReference type="NCBI Taxonomy" id="1264"/>
    <lineage>
        <taxon>Bacteria</taxon>
        <taxon>Bacillati</taxon>
        <taxon>Bacillota</taxon>
        <taxon>Clostridia</taxon>
        <taxon>Eubacteriales</taxon>
        <taxon>Oscillospiraceae</taxon>
        <taxon>Ruminococcus</taxon>
    </lineage>
</organism>
<evidence type="ECO:0000259" key="2">
    <source>
        <dbReference type="Pfam" id="PF04909"/>
    </source>
</evidence>
<dbReference type="Proteomes" id="UP000182192">
    <property type="component" value="Unassembled WGS sequence"/>
</dbReference>
<dbReference type="AlphaFoldDB" id="A0A1I1FW53"/>
<dbReference type="InterPro" id="IPR032466">
    <property type="entry name" value="Metal_Hydrolase"/>
</dbReference>
<proteinExistence type="predicted"/>
<sequence>MITLTIDFHVHCFAPKIAEKAITQLKDRAEIEPLTDGLIETTVARFDEWGIDRGVLLSVATRPTQVKVINDWCAENNGGRFISFGTIHPDYEDIPAELDRLVSLGLHGVKLHPDYQDFMVDEDRIDLLYDEIERRGLPVILHAGFDVFSPELVHCPPERAMRMIKKHPHLKVILAHLGGNDSHQQVCDILAGVDGEVYFDTAFTGRFLTDALMEKIIRKHGADRILFASDCPWDSPAEIKKKILRLGISDDDKEKIFSQNALRLLGNV</sequence>
<evidence type="ECO:0000313" key="4">
    <source>
        <dbReference type="Proteomes" id="UP000182192"/>
    </source>
</evidence>
<feature type="domain" description="Amidohydrolase-related" evidence="2">
    <location>
        <begin position="6"/>
        <end position="266"/>
    </location>
</feature>
<keyword evidence="1" id="KW-0456">Lyase</keyword>
<dbReference type="RefSeq" id="WP_242940781.1">
    <property type="nucleotide sequence ID" value="NZ_FOKQ01000006.1"/>
</dbReference>
<dbReference type="GO" id="GO:0016787">
    <property type="term" value="F:hydrolase activity"/>
    <property type="evidence" value="ECO:0007669"/>
    <property type="project" value="InterPro"/>
</dbReference>
<dbReference type="Gene3D" id="3.20.20.140">
    <property type="entry name" value="Metal-dependent hydrolases"/>
    <property type="match status" value="1"/>
</dbReference>
<protein>
    <recommendedName>
        <fullName evidence="2">Amidohydrolase-related domain-containing protein</fullName>
    </recommendedName>
</protein>
<gene>
    <name evidence="3" type="ORF">SAMN02910406_01036</name>
</gene>
<reference evidence="3 4" key="1">
    <citation type="submission" date="2016-10" db="EMBL/GenBank/DDBJ databases">
        <authorList>
            <person name="de Groot N.N."/>
        </authorList>
    </citation>
    <scope>NUCLEOTIDE SEQUENCE [LARGE SCALE GENOMIC DNA]</scope>
    <source>
        <strain evidence="3 4">AR67</strain>
    </source>
</reference>